<dbReference type="Pfam" id="PF03625">
    <property type="entry name" value="DUF302"/>
    <property type="match status" value="1"/>
</dbReference>
<dbReference type="InterPro" id="IPR005180">
    <property type="entry name" value="DUF302"/>
</dbReference>
<evidence type="ECO:0000259" key="1">
    <source>
        <dbReference type="Pfam" id="PF03625"/>
    </source>
</evidence>
<dbReference type="PANTHER" id="PTHR38342">
    <property type="entry name" value="SLR5037 PROTEIN"/>
    <property type="match status" value="1"/>
</dbReference>
<dbReference type="Proteomes" id="UP000002564">
    <property type="component" value="Chromosome"/>
</dbReference>
<dbReference type="HOGENOM" id="CLU_116237_3_0_4"/>
<name>B4RK65_NEIG2</name>
<reference evidence="2 3" key="1">
    <citation type="journal article" date="2008" name="J. Bacteriol.">
        <title>Complete genome sequence of Neisseria gonorrhoeae NCCP11945.</title>
        <authorList>
            <person name="Chung G.T."/>
            <person name="Yoo J.S."/>
            <person name="Oh H.B."/>
            <person name="Lee Y.S."/>
            <person name="Cha S.H."/>
            <person name="Kim S.J."/>
            <person name="Yoo C.K."/>
        </authorList>
    </citation>
    <scope>NUCLEOTIDE SEQUENCE [LARGE SCALE GENOMIC DNA]</scope>
    <source>
        <strain evidence="2 3">NCCP11945</strain>
    </source>
</reference>
<dbReference type="CDD" id="cd14797">
    <property type="entry name" value="DUF302"/>
    <property type="match status" value="1"/>
</dbReference>
<dbReference type="AlphaFoldDB" id="B4RK65"/>
<accession>B4RK65</accession>
<dbReference type="SUPFAM" id="SSF103247">
    <property type="entry name" value="TT1751-like"/>
    <property type="match status" value="1"/>
</dbReference>
<evidence type="ECO:0000313" key="3">
    <source>
        <dbReference type="Proteomes" id="UP000002564"/>
    </source>
</evidence>
<sequence length="126" mass="13767">MTTHTLTSKYSFDETVSRLETAIKSKGMDIFAVIDHQEAARRNGLTMQPAKVIVFGTPKAGTPLMVKDPAFALQLPLRVLVTETDGKVRTAYTDTRALIVGSRISFDEVANTLANAEKLIQKTVGE</sequence>
<gene>
    <name evidence="2" type="ordered locus">NGK_0525</name>
</gene>
<organism evidence="2 3">
    <name type="scientific">Neisseria gonorrhoeae (strain NCCP11945)</name>
    <dbReference type="NCBI Taxonomy" id="521006"/>
    <lineage>
        <taxon>Bacteria</taxon>
        <taxon>Pseudomonadati</taxon>
        <taxon>Pseudomonadota</taxon>
        <taxon>Betaproteobacteria</taxon>
        <taxon>Neisseriales</taxon>
        <taxon>Neisseriaceae</taxon>
        <taxon>Neisseria</taxon>
    </lineage>
</organism>
<dbReference type="Gene3D" id="3.30.310.70">
    <property type="entry name" value="TT1751-like domain"/>
    <property type="match status" value="1"/>
</dbReference>
<dbReference type="EMBL" id="CP001050">
    <property type="protein sequence ID" value="ACF29216.1"/>
    <property type="molecule type" value="Genomic_DNA"/>
</dbReference>
<protein>
    <submittedName>
        <fullName evidence="2">Periplasmic protein</fullName>
    </submittedName>
</protein>
<feature type="domain" description="DUF302" evidence="1">
    <location>
        <begin position="34"/>
        <end position="94"/>
    </location>
</feature>
<proteinExistence type="predicted"/>
<dbReference type="InterPro" id="IPR035923">
    <property type="entry name" value="TT1751-like_sf"/>
</dbReference>
<dbReference type="KEGG" id="ngk:NGK_0525"/>
<dbReference type="PANTHER" id="PTHR38342:SF2">
    <property type="entry name" value="INNER MEMBRANE OR EXPORTED"/>
    <property type="match status" value="1"/>
</dbReference>
<evidence type="ECO:0000313" key="2">
    <source>
        <dbReference type="EMBL" id="ACF29216.1"/>
    </source>
</evidence>